<feature type="transmembrane region" description="Helical" evidence="2">
    <location>
        <begin position="233"/>
        <end position="258"/>
    </location>
</feature>
<dbReference type="InterPro" id="IPR010656">
    <property type="entry name" value="DctM"/>
</dbReference>
<keyword evidence="1" id="KW-1003">Cell membrane</keyword>
<feature type="transmembrane region" description="Helical" evidence="2">
    <location>
        <begin position="411"/>
        <end position="438"/>
    </location>
</feature>
<feature type="transmembrane region" description="Helical" evidence="2">
    <location>
        <begin position="732"/>
        <end position="752"/>
    </location>
</feature>
<dbReference type="Pfam" id="PF06808">
    <property type="entry name" value="DctM"/>
    <property type="match status" value="1"/>
</dbReference>
<dbReference type="Proteomes" id="UP000215377">
    <property type="component" value="Unassembled WGS sequence"/>
</dbReference>
<feature type="domain" description="TRAP C4-dicarboxylate transport system permease DctM subunit" evidence="3">
    <location>
        <begin position="124"/>
        <end position="556"/>
    </location>
</feature>
<reference evidence="4 5" key="1">
    <citation type="submission" date="2013-04" db="EMBL/GenBank/DDBJ databases">
        <title>Oceanicola sp. 22II1-22F33 Genome Sequencing.</title>
        <authorList>
            <person name="Lai Q."/>
            <person name="Li G."/>
            <person name="Shao Z."/>
        </authorList>
    </citation>
    <scope>NUCLEOTIDE SEQUENCE [LARGE SCALE GENOMIC DNA]</scope>
    <source>
        <strain evidence="4 5">22II1-22F33</strain>
    </source>
</reference>
<dbReference type="NCBIfam" id="TIGR02123">
    <property type="entry name" value="TRAP_fused"/>
    <property type="match status" value="1"/>
</dbReference>
<feature type="transmembrane region" description="Helical" evidence="2">
    <location>
        <begin position="357"/>
        <end position="390"/>
    </location>
</feature>
<proteinExistence type="predicted"/>
<dbReference type="OrthoDB" id="9759894at2"/>
<organism evidence="4 5">
    <name type="scientific">Marinibacterium profundimaris</name>
    <dbReference type="NCBI Taxonomy" id="1679460"/>
    <lineage>
        <taxon>Bacteria</taxon>
        <taxon>Pseudomonadati</taxon>
        <taxon>Pseudomonadota</taxon>
        <taxon>Alphaproteobacteria</taxon>
        <taxon>Rhodobacterales</taxon>
        <taxon>Paracoccaceae</taxon>
        <taxon>Marinibacterium</taxon>
    </lineage>
</organism>
<feature type="transmembrane region" description="Helical" evidence="2">
    <location>
        <begin position="701"/>
        <end position="720"/>
    </location>
</feature>
<sequence length="767" mass="81736">MSSMSSTEVLLGHPSAPAVDRAFHWLVAVVCTFYVFIHLYLGFYGSPDSQLLNALHVNSALAIVFMTRPAVARGNAIYVPLRFVDALAVLGCLWCAAYFLIEIDSWSMRTLVFRPIDYFTSILFVVLILEACRRAVGLVLVVICVVLMLYAMNSDHFGGMFYGAPVTPTRLLQTVFLGSAGIFGVAVSVMTQYVVLFILFGVLLNAVGGGRFFTRMAFALFGHRRGGPAKAAVVSSAMLGTISGSAIGNVVTTGIFTIPLMIRLGYRRAFAGGVESAASNAGMISPPIMGAVAFIMADIMGVSYLSIIAAAAIPAALYYAVMFVTVDLEARRLGLAPLPRTKIPPAWPMLKREGYFLLPLVVICVALTMGMSVIVVAVLTIVTTVVIGVLRRNDRLDPVRMMQAVEETARSTAGLSATAAAAGIMLGAIFAVGLSYQVAQEAARMADGHLWALVVLCAIMAIIMGMGMSAAAVYLTLAATVIPIMQLAGIPQMAAHFYAFYFGIASNITPPVALTAYAAAPIARSSPVETGLFAAKLGMANLLLPFIFIYHPAILLEGTPVEIITVSITSLLALCGFAVATTGYLFRNLTVAERLATAAVSALMFLPEPLTDVAGILLTLAGVLYLRRTAGRDPVIARKTPVRSETAGPEGWLARWARKRMEKEDAAAVDAIPARVDEDSLLEGLFTDPEEDTRLRPDTRIAAAATWIVTFATAGIFQYAGSVYLHARNPELWTALMLVASVVFVSGLMIAMRTLGGAPAAQAQRQS</sequence>
<feature type="transmembrane region" description="Helical" evidence="2">
    <location>
        <begin position="450"/>
        <end position="477"/>
    </location>
</feature>
<feature type="transmembrane region" description="Helical" evidence="2">
    <location>
        <begin position="22"/>
        <end position="44"/>
    </location>
</feature>
<dbReference type="GO" id="GO:0005886">
    <property type="term" value="C:plasma membrane"/>
    <property type="evidence" value="ECO:0007669"/>
    <property type="project" value="UniProtKB-SubCell"/>
</dbReference>
<evidence type="ECO:0000259" key="3">
    <source>
        <dbReference type="Pfam" id="PF06808"/>
    </source>
</evidence>
<dbReference type="GO" id="GO:0022857">
    <property type="term" value="F:transmembrane transporter activity"/>
    <property type="evidence" value="ECO:0007669"/>
    <property type="project" value="UniProtKB-UniRule"/>
</dbReference>
<accession>A0A225NEV5</accession>
<keyword evidence="2" id="KW-0472">Membrane</keyword>
<feature type="transmembrane region" description="Helical" evidence="2">
    <location>
        <begin position="498"/>
        <end position="520"/>
    </location>
</feature>
<protein>
    <recommendedName>
        <fullName evidence="3">TRAP C4-dicarboxylate transport system permease DctM subunit domain-containing protein</fullName>
    </recommendedName>
</protein>
<evidence type="ECO:0000313" key="5">
    <source>
        <dbReference type="Proteomes" id="UP000215377"/>
    </source>
</evidence>
<feature type="transmembrane region" description="Helical" evidence="2">
    <location>
        <begin position="77"/>
        <end position="99"/>
    </location>
</feature>
<dbReference type="RefSeq" id="WP_088651448.1">
    <property type="nucleotide sequence ID" value="NZ_AQQR01000009.1"/>
</dbReference>
<dbReference type="AlphaFoldDB" id="A0A225NEV5"/>
<comment type="subcellular location">
    <subcellularLocation>
        <location evidence="1">Cell inner membrane</location>
        <topology evidence="1">Multi-pass membrane protein</topology>
    </subcellularLocation>
</comment>
<evidence type="ECO:0000256" key="1">
    <source>
        <dbReference type="RuleBase" id="RU369079"/>
    </source>
</evidence>
<dbReference type="InterPro" id="IPR011853">
    <property type="entry name" value="TRAP_DctM-Dct_fused"/>
</dbReference>
<feature type="transmembrane region" description="Helical" evidence="2">
    <location>
        <begin position="135"/>
        <end position="151"/>
    </location>
</feature>
<comment type="caution">
    <text evidence="4">The sequence shown here is derived from an EMBL/GenBank/DDBJ whole genome shotgun (WGS) entry which is preliminary data.</text>
</comment>
<name>A0A225NEV5_9RHOB</name>
<comment type="function">
    <text evidence="1">Part of the tripartite ATP-independent periplasmic (TRAP) transport system.</text>
</comment>
<keyword evidence="1" id="KW-0997">Cell inner membrane</keyword>
<dbReference type="PANTHER" id="PTHR43849">
    <property type="entry name" value="BLL3936 PROTEIN"/>
    <property type="match status" value="1"/>
</dbReference>
<dbReference type="EMBL" id="AQQR01000009">
    <property type="protein sequence ID" value="OWU71502.1"/>
    <property type="molecule type" value="Genomic_DNA"/>
</dbReference>
<gene>
    <name evidence="4" type="ORF">ATO3_18800</name>
</gene>
<evidence type="ECO:0000256" key="2">
    <source>
        <dbReference type="SAM" id="Phobius"/>
    </source>
</evidence>
<feature type="transmembrane region" description="Helical" evidence="2">
    <location>
        <begin position="304"/>
        <end position="326"/>
    </location>
</feature>
<feature type="transmembrane region" description="Helical" evidence="2">
    <location>
        <begin position="532"/>
        <end position="551"/>
    </location>
</feature>
<keyword evidence="2" id="KW-1133">Transmembrane helix</keyword>
<feature type="transmembrane region" description="Helical" evidence="2">
    <location>
        <begin position="51"/>
        <end position="71"/>
    </location>
</feature>
<dbReference type="PANTHER" id="PTHR43849:SF2">
    <property type="entry name" value="BLL3936 PROTEIN"/>
    <property type="match status" value="1"/>
</dbReference>
<feature type="transmembrane region" description="Helical" evidence="2">
    <location>
        <begin position="171"/>
        <end position="187"/>
    </location>
</feature>
<keyword evidence="1" id="KW-0813">Transport</keyword>
<feature type="transmembrane region" description="Helical" evidence="2">
    <location>
        <begin position="111"/>
        <end position="129"/>
    </location>
</feature>
<keyword evidence="5" id="KW-1185">Reference proteome</keyword>
<feature type="transmembrane region" description="Helical" evidence="2">
    <location>
        <begin position="193"/>
        <end position="213"/>
    </location>
</feature>
<feature type="transmembrane region" description="Helical" evidence="2">
    <location>
        <begin position="563"/>
        <end position="586"/>
    </location>
</feature>
<keyword evidence="2" id="KW-0812">Transmembrane</keyword>
<evidence type="ECO:0000313" key="4">
    <source>
        <dbReference type="EMBL" id="OWU71502.1"/>
    </source>
</evidence>